<feature type="domain" description="Glycosyltransferase subfamily 4-like N-terminal" evidence="3">
    <location>
        <begin position="78"/>
        <end position="149"/>
    </location>
</feature>
<keyword evidence="5" id="KW-1185">Reference proteome</keyword>
<sequence length="346" mass="38576">MSAIAVNGRFLHKARICGVERYGREVVARLPEYVPLNVRQPAHGALAYHHLWEQAILPSHLDKGTLLFNPCNLAPLCHPANVITLHDAIPLAYPQFYRPAFRLYYRALIPTLARRAVHVITVSEYSRRQISRFTGISEKKITVIPNGVSHRFHPALRSSDSELFARYRIGRPYILYTGSLEPRKNVVALLKAFAFAREHLGLEGYELLVAGSGHPIFASAGLGASPWPDVRFLGYVDDADLPSLYANAELFVYPSLCEGFGLPPLEAMAAGVVALVSQGSALEEITIEPELRFAAHDYHALAEKICHILERPSLKLAYSRKGLERARQFSWQRTAERTAQVLAAYG</sequence>
<dbReference type="Gene3D" id="3.40.50.2000">
    <property type="entry name" value="Glycogen Phosphorylase B"/>
    <property type="match status" value="2"/>
</dbReference>
<keyword evidence="1" id="KW-0808">Transferase</keyword>
<dbReference type="PANTHER" id="PTHR46401:SF2">
    <property type="entry name" value="GLYCOSYLTRANSFERASE WBBK-RELATED"/>
    <property type="match status" value="1"/>
</dbReference>
<dbReference type="RefSeq" id="WP_230841067.1">
    <property type="nucleotide sequence ID" value="NZ_CP063845.1"/>
</dbReference>
<dbReference type="CDD" id="cd03809">
    <property type="entry name" value="GT4_MtfB-like"/>
    <property type="match status" value="1"/>
</dbReference>
<dbReference type="InterPro" id="IPR028098">
    <property type="entry name" value="Glyco_trans_4-like_N"/>
</dbReference>
<dbReference type="Pfam" id="PF00534">
    <property type="entry name" value="Glycos_transf_1"/>
    <property type="match status" value="1"/>
</dbReference>
<gene>
    <name evidence="4" type="ORF">ISF26_19930</name>
</gene>
<dbReference type="Proteomes" id="UP001054846">
    <property type="component" value="Chromosome"/>
</dbReference>
<proteinExistence type="predicted"/>
<dbReference type="Pfam" id="PF13439">
    <property type="entry name" value="Glyco_transf_4"/>
    <property type="match status" value="1"/>
</dbReference>
<evidence type="ECO:0000313" key="4">
    <source>
        <dbReference type="EMBL" id="UFP94007.1"/>
    </source>
</evidence>
<feature type="domain" description="Glycosyl transferase family 1" evidence="2">
    <location>
        <begin position="170"/>
        <end position="321"/>
    </location>
</feature>
<dbReference type="InterPro" id="IPR001296">
    <property type="entry name" value="Glyco_trans_1"/>
</dbReference>
<organism evidence="4 5">
    <name type="scientific">Gloeobacter morelensis MG652769</name>
    <dbReference type="NCBI Taxonomy" id="2781736"/>
    <lineage>
        <taxon>Bacteria</taxon>
        <taxon>Bacillati</taxon>
        <taxon>Cyanobacteriota</taxon>
        <taxon>Cyanophyceae</taxon>
        <taxon>Gloeobacterales</taxon>
        <taxon>Gloeobacteraceae</taxon>
        <taxon>Gloeobacter</taxon>
        <taxon>Gloeobacter morelensis</taxon>
    </lineage>
</organism>
<reference evidence="4 5" key="1">
    <citation type="journal article" date="2021" name="Genome Biol. Evol.">
        <title>Complete Genome Sequencing of a Novel Gloeobacter Species from a Waterfall Cave in Mexico.</title>
        <authorList>
            <person name="Saw J.H."/>
            <person name="Cardona T."/>
            <person name="Montejano G."/>
        </authorList>
    </citation>
    <scope>NUCLEOTIDE SEQUENCE [LARGE SCALE GENOMIC DNA]</scope>
    <source>
        <strain evidence="4">MG652769</strain>
    </source>
</reference>
<dbReference type="SUPFAM" id="SSF53756">
    <property type="entry name" value="UDP-Glycosyltransferase/glycogen phosphorylase"/>
    <property type="match status" value="1"/>
</dbReference>
<dbReference type="PANTHER" id="PTHR46401">
    <property type="entry name" value="GLYCOSYLTRANSFERASE WBBK-RELATED"/>
    <property type="match status" value="1"/>
</dbReference>
<evidence type="ECO:0000313" key="5">
    <source>
        <dbReference type="Proteomes" id="UP001054846"/>
    </source>
</evidence>
<evidence type="ECO:0000259" key="2">
    <source>
        <dbReference type="Pfam" id="PF00534"/>
    </source>
</evidence>
<evidence type="ECO:0000259" key="3">
    <source>
        <dbReference type="Pfam" id="PF13439"/>
    </source>
</evidence>
<accession>A0ABY3PK03</accession>
<protein>
    <submittedName>
        <fullName evidence="4">Glycosyltransferase family 4 protein</fullName>
    </submittedName>
</protein>
<evidence type="ECO:0000256" key="1">
    <source>
        <dbReference type="ARBA" id="ARBA00022679"/>
    </source>
</evidence>
<dbReference type="EMBL" id="CP063845">
    <property type="protein sequence ID" value="UFP94007.1"/>
    <property type="molecule type" value="Genomic_DNA"/>
</dbReference>
<name>A0ABY3PK03_9CYAN</name>